<evidence type="ECO:0000256" key="2">
    <source>
        <dbReference type="SAM" id="Phobius"/>
    </source>
</evidence>
<dbReference type="Pfam" id="PF01841">
    <property type="entry name" value="Transglut_core"/>
    <property type="match status" value="1"/>
</dbReference>
<comment type="caution">
    <text evidence="4">The sequence shown here is derived from an EMBL/GenBank/DDBJ whole genome shotgun (WGS) entry which is preliminary data.</text>
</comment>
<keyword evidence="2" id="KW-0812">Transmembrane</keyword>
<feature type="domain" description="Transglutaminase-like" evidence="3">
    <location>
        <begin position="474"/>
        <end position="549"/>
    </location>
</feature>
<dbReference type="EMBL" id="BAAADS010000009">
    <property type="protein sequence ID" value="GAA0598887.1"/>
    <property type="molecule type" value="Genomic_DNA"/>
</dbReference>
<keyword evidence="5" id="KW-1185">Reference proteome</keyword>
<feature type="transmembrane region" description="Helical" evidence="2">
    <location>
        <begin position="202"/>
        <end position="219"/>
    </location>
</feature>
<keyword evidence="2" id="KW-0472">Membrane</keyword>
<reference evidence="4 5" key="1">
    <citation type="journal article" date="2019" name="Int. J. Syst. Evol. Microbiol.">
        <title>The Global Catalogue of Microorganisms (GCM) 10K type strain sequencing project: providing services to taxonomists for standard genome sequencing and annotation.</title>
        <authorList>
            <consortium name="The Broad Institute Genomics Platform"/>
            <consortium name="The Broad Institute Genome Sequencing Center for Infectious Disease"/>
            <person name="Wu L."/>
            <person name="Ma J."/>
        </authorList>
    </citation>
    <scope>NUCLEOTIDE SEQUENCE [LARGE SCALE GENOMIC DNA]</scope>
    <source>
        <strain evidence="4 5">JCM 15395</strain>
    </source>
</reference>
<feature type="transmembrane region" description="Helical" evidence="2">
    <location>
        <begin position="38"/>
        <end position="59"/>
    </location>
</feature>
<feature type="transmembrane region" description="Helical" evidence="2">
    <location>
        <begin position="165"/>
        <end position="182"/>
    </location>
</feature>
<dbReference type="Pfam" id="PF13559">
    <property type="entry name" value="DUF4129"/>
    <property type="match status" value="1"/>
</dbReference>
<dbReference type="PANTHER" id="PTHR42736">
    <property type="entry name" value="PROTEIN-GLUTAMINE GAMMA-GLUTAMYLTRANSFERASE"/>
    <property type="match status" value="1"/>
</dbReference>
<organism evidence="4 5">
    <name type="scientific">Virgibacillus siamensis</name>
    <dbReference type="NCBI Taxonomy" id="480071"/>
    <lineage>
        <taxon>Bacteria</taxon>
        <taxon>Bacillati</taxon>
        <taxon>Bacillota</taxon>
        <taxon>Bacilli</taxon>
        <taxon>Bacillales</taxon>
        <taxon>Bacillaceae</taxon>
        <taxon>Virgibacillus</taxon>
    </lineage>
</organism>
<feature type="transmembrane region" description="Helical" evidence="2">
    <location>
        <begin position="66"/>
        <end position="83"/>
    </location>
</feature>
<dbReference type="SMART" id="SM00460">
    <property type="entry name" value="TGc"/>
    <property type="match status" value="1"/>
</dbReference>
<feature type="compositionally biased region" description="Low complexity" evidence="1">
    <location>
        <begin position="579"/>
        <end position="596"/>
    </location>
</feature>
<dbReference type="InterPro" id="IPR002931">
    <property type="entry name" value="Transglutaminase-like"/>
</dbReference>
<dbReference type="InterPro" id="IPR038765">
    <property type="entry name" value="Papain-like_cys_pep_sf"/>
</dbReference>
<accession>A0ABN1FVU1</accession>
<dbReference type="Gene3D" id="3.10.620.30">
    <property type="match status" value="1"/>
</dbReference>
<gene>
    <name evidence="4" type="ORF">GCM10009001_13900</name>
</gene>
<dbReference type="InterPro" id="IPR052901">
    <property type="entry name" value="Bact_TGase-like"/>
</dbReference>
<feature type="transmembrane region" description="Helical" evidence="2">
    <location>
        <begin position="612"/>
        <end position="632"/>
    </location>
</feature>
<feature type="compositionally biased region" description="Polar residues" evidence="1">
    <location>
        <begin position="562"/>
        <end position="578"/>
    </location>
</feature>
<evidence type="ECO:0000313" key="4">
    <source>
        <dbReference type="EMBL" id="GAA0598887.1"/>
    </source>
</evidence>
<keyword evidence="2" id="KW-1133">Transmembrane helix</keyword>
<dbReference type="Proteomes" id="UP001500866">
    <property type="component" value="Unassembled WGS sequence"/>
</dbReference>
<evidence type="ECO:0000256" key="1">
    <source>
        <dbReference type="SAM" id="MobiDB-lite"/>
    </source>
</evidence>
<evidence type="ECO:0000313" key="5">
    <source>
        <dbReference type="Proteomes" id="UP001500866"/>
    </source>
</evidence>
<sequence>MNTKIPMLYTIVLYICAFVLFLEWLYPINVVGDVNNLTVFILYTLFCFFVSILQLHWLLSMSLKGVGLIFIIDSLFMTGTPLSKPWVTQLFTEIGYNINALFSEQWYELTPLFRSVLFLILIWLMSYLLQYWFIIMKRIFLFILLTFIYLTVLDTFTVYEADTAIVRTFIVSFIALGMTSLFKEIDQEAIHFSWMKKQTVWIAPLVVVVMFSTLVGYAAPKFDPQWPDPVPFIKSAAENAGGSGEGSSVIQKVGYGNDDTRLGGSFVQDNTPVFRAVAEDKNYWRVETKDIYTGKGWKKSRNLSYSTQNPNDITLETFAGSVETEELVTEINFQGDSGLEKLIYPYGIEAVKTKQNDVNYLLESGSGEIRTEIDDEGVRLNSYSITYEKPTFAINKLRDAVMEDPAFIDERYTQLPDSLPEKVGKLAKEITSEEDNRYDKAQAVESYFNSHGFVYQTKNVPVPGKEDDYVAQFLFESKAGYCDNFSTSMVVLLRTLDIPARWVKGFTGGEQIDNKDNGKNVYEVTNANAHSWVEVYFPEIGWVPFEPTQGFSNLSDFELNLDNDTATGGADQSTGSNNQQQQQQRQPEPIDPQQPQIDGGTSESNSTAESNLNWWLVLLVSAVVLLVAYILYRTRLRWQTLFVTLKYNSKSDPKTYQEAYHLLLKVLAKNGLSKKPDQTLREYSQRIDSRFQTDAMRRLTSHYERMLYKNETDNQEAAELNQLWKYLIKRVKA</sequence>
<name>A0ABN1FVU1_9BACI</name>
<evidence type="ECO:0000259" key="3">
    <source>
        <dbReference type="SMART" id="SM00460"/>
    </source>
</evidence>
<protein>
    <submittedName>
        <fullName evidence="4">DUF4129 domain-containing transglutaminase family protein</fullName>
    </submittedName>
</protein>
<dbReference type="InterPro" id="IPR025403">
    <property type="entry name" value="TgpA-like_C"/>
</dbReference>
<feature type="region of interest" description="Disordered" evidence="1">
    <location>
        <begin position="562"/>
        <end position="605"/>
    </location>
</feature>
<dbReference type="SUPFAM" id="SSF54001">
    <property type="entry name" value="Cysteine proteinases"/>
    <property type="match status" value="1"/>
</dbReference>
<feature type="transmembrane region" description="Helical" evidence="2">
    <location>
        <begin position="7"/>
        <end position="26"/>
    </location>
</feature>
<proteinExistence type="predicted"/>
<dbReference type="PANTHER" id="PTHR42736:SF1">
    <property type="entry name" value="PROTEIN-GLUTAMINE GAMMA-GLUTAMYLTRANSFERASE"/>
    <property type="match status" value="1"/>
</dbReference>
<feature type="transmembrane region" description="Helical" evidence="2">
    <location>
        <begin position="112"/>
        <end position="132"/>
    </location>
</feature>
<feature type="transmembrane region" description="Helical" evidence="2">
    <location>
        <begin position="139"/>
        <end position="159"/>
    </location>
</feature>
<dbReference type="RefSeq" id="WP_343811557.1">
    <property type="nucleotide sequence ID" value="NZ_BAAADS010000009.1"/>
</dbReference>